<reference evidence="10 11" key="1">
    <citation type="submission" date="2019-11" db="EMBL/GenBank/DDBJ databases">
        <title>Lactobacillus sp. nov. CRM56-3, isolated from fermented tea leaves.</title>
        <authorList>
            <person name="Phuengjayaem S."/>
            <person name="Tanasupawat S."/>
        </authorList>
    </citation>
    <scope>NUCLEOTIDE SEQUENCE [LARGE SCALE GENOMIC DNA]</scope>
    <source>
        <strain evidence="10 11">CRM56-3</strain>
    </source>
</reference>
<evidence type="ECO:0000256" key="6">
    <source>
        <dbReference type="ARBA" id="ARBA00023141"/>
    </source>
</evidence>
<evidence type="ECO:0000313" key="11">
    <source>
        <dbReference type="Proteomes" id="UP000466388"/>
    </source>
</evidence>
<protein>
    <recommendedName>
        <fullName evidence="8">3-phosphoshikimate 1-carboxyvinyltransferase</fullName>
        <ecNumber evidence="8">2.5.1.19</ecNumber>
    </recommendedName>
    <alternativeName>
        <fullName evidence="8">5-enolpyruvylshikimate-3-phosphate synthase</fullName>
        <shortName evidence="8">EPSP synthase</shortName>
        <shortName evidence="8">EPSPS</shortName>
    </alternativeName>
</protein>
<dbReference type="SUPFAM" id="SSF55205">
    <property type="entry name" value="EPT/RTPC-like"/>
    <property type="match status" value="1"/>
</dbReference>
<dbReference type="InterPro" id="IPR023193">
    <property type="entry name" value="EPSP_synthase_CS"/>
</dbReference>
<feature type="binding site" evidence="8">
    <location>
        <position position="27"/>
    </location>
    <ligand>
        <name>3-phosphoshikimate</name>
        <dbReference type="ChEBI" id="CHEBI:145989"/>
    </ligand>
</feature>
<dbReference type="InterPro" id="IPR001986">
    <property type="entry name" value="Enolpyruvate_Tfrase_dom"/>
</dbReference>
<dbReference type="PANTHER" id="PTHR21090">
    <property type="entry name" value="AROM/DEHYDROQUINATE SYNTHASE"/>
    <property type="match status" value="1"/>
</dbReference>
<feature type="binding site" evidence="8">
    <location>
        <position position="23"/>
    </location>
    <ligand>
        <name>3-phosphoshikimate</name>
        <dbReference type="ChEBI" id="CHEBI:145989"/>
    </ligand>
</feature>
<evidence type="ECO:0000256" key="8">
    <source>
        <dbReference type="HAMAP-Rule" id="MF_00210"/>
    </source>
</evidence>
<dbReference type="UniPathway" id="UPA00053">
    <property type="reaction ID" value="UER00089"/>
</dbReference>
<feature type="binding site" evidence="8">
    <location>
        <position position="314"/>
    </location>
    <ligand>
        <name>3-phosphoshikimate</name>
        <dbReference type="ChEBI" id="CHEBI:145989"/>
    </ligand>
</feature>
<dbReference type="PANTHER" id="PTHR21090:SF5">
    <property type="entry name" value="PENTAFUNCTIONAL AROM POLYPEPTIDE"/>
    <property type="match status" value="1"/>
</dbReference>
<evidence type="ECO:0000313" key="10">
    <source>
        <dbReference type="EMBL" id="MTV82860.1"/>
    </source>
</evidence>
<dbReference type="InterPro" id="IPR006264">
    <property type="entry name" value="EPSP_synthase"/>
</dbReference>
<evidence type="ECO:0000256" key="4">
    <source>
        <dbReference type="ARBA" id="ARBA00022605"/>
    </source>
</evidence>
<feature type="active site" description="Proton acceptor" evidence="8">
    <location>
        <position position="314"/>
    </location>
</feature>
<comment type="subunit">
    <text evidence="8">Monomer.</text>
</comment>
<organism evidence="10 11">
    <name type="scientific">Secundilactobacillus folii</name>
    <dbReference type="NCBI Taxonomy" id="2678357"/>
    <lineage>
        <taxon>Bacteria</taxon>
        <taxon>Bacillati</taxon>
        <taxon>Bacillota</taxon>
        <taxon>Bacilli</taxon>
        <taxon>Lactobacillales</taxon>
        <taxon>Lactobacillaceae</taxon>
        <taxon>Secundilactobacillus</taxon>
    </lineage>
</organism>
<comment type="function">
    <text evidence="8">Catalyzes the transfer of the enolpyruvyl moiety of phosphoenolpyruvate (PEP) to the 5-hydroxyl of shikimate-3-phosphate (S3P) to produce enolpyruvyl shikimate-3-phosphate and inorganic phosphate.</text>
</comment>
<dbReference type="GO" id="GO:0009073">
    <property type="term" value="P:aromatic amino acid family biosynthetic process"/>
    <property type="evidence" value="ECO:0007669"/>
    <property type="project" value="UniProtKB-KW"/>
</dbReference>
<comment type="catalytic activity">
    <reaction evidence="7">
        <text>3-phosphoshikimate + phosphoenolpyruvate = 5-O-(1-carboxyvinyl)-3-phosphoshikimate + phosphate</text>
        <dbReference type="Rhea" id="RHEA:21256"/>
        <dbReference type="ChEBI" id="CHEBI:43474"/>
        <dbReference type="ChEBI" id="CHEBI:57701"/>
        <dbReference type="ChEBI" id="CHEBI:58702"/>
        <dbReference type="ChEBI" id="CHEBI:145989"/>
        <dbReference type="EC" id="2.5.1.19"/>
    </reaction>
    <physiologicalReaction direction="left-to-right" evidence="7">
        <dbReference type="Rhea" id="RHEA:21257"/>
    </physiologicalReaction>
</comment>
<feature type="binding site" evidence="8">
    <location>
        <position position="22"/>
    </location>
    <ligand>
        <name>phosphoenolpyruvate</name>
        <dbReference type="ChEBI" id="CHEBI:58702"/>
    </ligand>
</feature>
<accession>A0A7X3C2H3</accession>
<feature type="binding site" evidence="8">
    <location>
        <position position="167"/>
    </location>
    <ligand>
        <name>phosphoenolpyruvate</name>
        <dbReference type="ChEBI" id="CHEBI:58702"/>
    </ligand>
</feature>
<comment type="caution">
    <text evidence="8">Lacks conserved residue(s) required for the propagation of feature annotation.</text>
</comment>
<dbReference type="NCBIfam" id="TIGR01356">
    <property type="entry name" value="aroA"/>
    <property type="match status" value="1"/>
</dbReference>
<dbReference type="PROSITE" id="PS00885">
    <property type="entry name" value="EPSP_SYNTHASE_2"/>
    <property type="match status" value="1"/>
</dbReference>
<comment type="pathway">
    <text evidence="1 8">Metabolic intermediate biosynthesis; chorismate biosynthesis; chorismate from D-erythrose 4-phosphate and phosphoenolpyruvate: step 6/7.</text>
</comment>
<feature type="binding site" evidence="8">
    <location>
        <position position="165"/>
    </location>
    <ligand>
        <name>3-phosphoshikimate</name>
        <dbReference type="ChEBI" id="CHEBI:145989"/>
    </ligand>
</feature>
<keyword evidence="4 8" id="KW-0028">Amino-acid biosynthesis</keyword>
<dbReference type="HAMAP" id="MF_00210">
    <property type="entry name" value="EPSP_synth"/>
    <property type="match status" value="1"/>
</dbReference>
<dbReference type="EMBL" id="WNJO01000011">
    <property type="protein sequence ID" value="MTV82860.1"/>
    <property type="molecule type" value="Genomic_DNA"/>
</dbReference>
<dbReference type="Proteomes" id="UP000466388">
    <property type="component" value="Unassembled WGS sequence"/>
</dbReference>
<dbReference type="GO" id="GO:0009423">
    <property type="term" value="P:chorismate biosynthetic process"/>
    <property type="evidence" value="ECO:0007669"/>
    <property type="project" value="UniProtKB-UniRule"/>
</dbReference>
<feature type="binding site" evidence="8">
    <location>
        <position position="122"/>
    </location>
    <ligand>
        <name>phosphoenolpyruvate</name>
        <dbReference type="ChEBI" id="CHEBI:58702"/>
    </ligand>
</feature>
<dbReference type="PROSITE" id="PS00104">
    <property type="entry name" value="EPSP_SYNTHASE_1"/>
    <property type="match status" value="1"/>
</dbReference>
<evidence type="ECO:0000256" key="2">
    <source>
        <dbReference type="ARBA" id="ARBA00009948"/>
    </source>
</evidence>
<feature type="binding site" evidence="8">
    <location>
        <position position="341"/>
    </location>
    <ligand>
        <name>3-phosphoshikimate</name>
        <dbReference type="ChEBI" id="CHEBI:145989"/>
    </ligand>
</feature>
<dbReference type="AlphaFoldDB" id="A0A7X3C2H3"/>
<evidence type="ECO:0000256" key="7">
    <source>
        <dbReference type="ARBA" id="ARBA00044633"/>
    </source>
</evidence>
<dbReference type="GO" id="GO:0005737">
    <property type="term" value="C:cytoplasm"/>
    <property type="evidence" value="ECO:0007669"/>
    <property type="project" value="UniProtKB-SubCell"/>
</dbReference>
<evidence type="ECO:0000256" key="3">
    <source>
        <dbReference type="ARBA" id="ARBA00022490"/>
    </source>
</evidence>
<comment type="caution">
    <text evidence="10">The sequence shown here is derived from an EMBL/GenBank/DDBJ whole genome shotgun (WGS) entry which is preliminary data.</text>
</comment>
<dbReference type="EC" id="2.5.1.19" evidence="8"/>
<dbReference type="RefSeq" id="WP_155432126.1">
    <property type="nucleotide sequence ID" value="NZ_WNJO01000011.1"/>
</dbReference>
<dbReference type="InterPro" id="IPR013792">
    <property type="entry name" value="RNA3'P_cycl/enolpyr_Trfase_a/b"/>
</dbReference>
<dbReference type="Pfam" id="PF00275">
    <property type="entry name" value="EPSP_synthase"/>
    <property type="match status" value="1"/>
</dbReference>
<proteinExistence type="inferred from homology"/>
<dbReference type="CDD" id="cd01556">
    <property type="entry name" value="EPSP_synthase"/>
    <property type="match status" value="1"/>
</dbReference>
<keyword evidence="6 8" id="KW-0057">Aromatic amino acid biosynthesis</keyword>
<dbReference type="FunFam" id="3.65.10.10:FF:000005">
    <property type="entry name" value="3-phosphoshikimate 1-carboxyvinyltransferase"/>
    <property type="match status" value="1"/>
</dbReference>
<feature type="binding site" evidence="8">
    <location>
        <position position="94"/>
    </location>
    <ligand>
        <name>phosphoenolpyruvate</name>
        <dbReference type="ChEBI" id="CHEBI:58702"/>
    </ligand>
</feature>
<dbReference type="Gene3D" id="3.65.10.10">
    <property type="entry name" value="Enolpyruvate transferase domain"/>
    <property type="match status" value="2"/>
</dbReference>
<comment type="subcellular location">
    <subcellularLocation>
        <location evidence="8">Cytoplasm</location>
    </subcellularLocation>
</comment>
<feature type="domain" description="Enolpyruvate transferase" evidence="9">
    <location>
        <begin position="11"/>
        <end position="424"/>
    </location>
</feature>
<gene>
    <name evidence="8 10" type="primary">aroA</name>
    <name evidence="10" type="ORF">GM612_09405</name>
</gene>
<evidence type="ECO:0000259" key="9">
    <source>
        <dbReference type="Pfam" id="PF00275"/>
    </source>
</evidence>
<evidence type="ECO:0000256" key="1">
    <source>
        <dbReference type="ARBA" id="ARBA00004811"/>
    </source>
</evidence>
<keyword evidence="11" id="KW-1185">Reference proteome</keyword>
<feature type="binding site" evidence="8">
    <location>
        <position position="389"/>
    </location>
    <ligand>
        <name>phosphoenolpyruvate</name>
        <dbReference type="ChEBI" id="CHEBI:58702"/>
    </ligand>
</feature>
<dbReference type="PIRSF" id="PIRSF000505">
    <property type="entry name" value="EPSPS"/>
    <property type="match status" value="1"/>
</dbReference>
<feature type="binding site" evidence="8">
    <location>
        <position position="167"/>
    </location>
    <ligand>
        <name>3-phosphoshikimate</name>
        <dbReference type="ChEBI" id="CHEBI:145989"/>
    </ligand>
</feature>
<sequence>MRALKGKPAGGLHGELVVPGDKSISHRGIMLGAISEGITTLTHFLTSADCLSTLAAFQQLGVPIERTGTTVTVHGVGLHGLKASSKALDMGNSGTTTRLIMGLLAGQNFSSTLIGDASLSKRPMRRVSEPLAQMGAEITTTDGHLPVTISGKPLQAVNYHLKVASAQVKSALILAALQARHPSTLVEIQPTRDHTERMLRAFGGELTTAADGVTITVQPQPHLKGQAMTIPGDMSSAAFFMTAASLVPGSQVTLKDVGLNETRTGLLNILREMGGAISIQTEPTTGEPIGDLTIQPARLKPIDIGKAQIPAVIDELPLVALLAAKADGVSHISGAEELRVKETDRISAIVTEFKKLGIAIEEQPDGFIIDGRQPWHVEDPVLDAHDDHRIGMVLSIAALLVQSPLKLKGADSVRISYPEFFDDLDKLLQ</sequence>
<feature type="binding site" evidence="8">
    <location>
        <position position="345"/>
    </location>
    <ligand>
        <name>phosphoenolpyruvate</name>
        <dbReference type="ChEBI" id="CHEBI:58702"/>
    </ligand>
</feature>
<keyword evidence="5 8" id="KW-0808">Transferase</keyword>
<dbReference type="GO" id="GO:0003866">
    <property type="term" value="F:3-phosphoshikimate 1-carboxyvinyltransferase activity"/>
    <property type="evidence" value="ECO:0007669"/>
    <property type="project" value="UniProtKB-UniRule"/>
</dbReference>
<dbReference type="InterPro" id="IPR036968">
    <property type="entry name" value="Enolpyruvate_Tfrase_sf"/>
</dbReference>
<feature type="binding site" evidence="8">
    <location>
        <position position="22"/>
    </location>
    <ligand>
        <name>3-phosphoshikimate</name>
        <dbReference type="ChEBI" id="CHEBI:145989"/>
    </ligand>
</feature>
<name>A0A7X3C2H3_9LACO</name>
<comment type="similarity">
    <text evidence="2 8">Belongs to the EPSP synthase family.</text>
</comment>
<keyword evidence="3 8" id="KW-0963">Cytoplasm</keyword>
<dbReference type="GO" id="GO:0008652">
    <property type="term" value="P:amino acid biosynthetic process"/>
    <property type="evidence" value="ECO:0007669"/>
    <property type="project" value="UniProtKB-KW"/>
</dbReference>
<evidence type="ECO:0000256" key="5">
    <source>
        <dbReference type="ARBA" id="ARBA00022679"/>
    </source>
</evidence>